<feature type="domain" description="HTH tetR-type" evidence="5">
    <location>
        <begin position="223"/>
        <end position="283"/>
    </location>
</feature>
<evidence type="ECO:0000256" key="2">
    <source>
        <dbReference type="ARBA" id="ARBA00023125"/>
    </source>
</evidence>
<feature type="DNA-binding region" description="H-T-H motif" evidence="4">
    <location>
        <begin position="39"/>
        <end position="58"/>
    </location>
</feature>
<dbReference type="AlphaFoldDB" id="A0A221K7Y4"/>
<name>A0A221K7Y4_9RHOB</name>
<dbReference type="InterPro" id="IPR050109">
    <property type="entry name" value="HTH-type_TetR-like_transc_reg"/>
</dbReference>
<dbReference type="GO" id="GO:0000976">
    <property type="term" value="F:transcription cis-regulatory region binding"/>
    <property type="evidence" value="ECO:0007669"/>
    <property type="project" value="TreeGrafter"/>
</dbReference>
<dbReference type="SUPFAM" id="SSF48498">
    <property type="entry name" value="Tetracyclin repressor-like, C-terminal domain"/>
    <property type="match status" value="1"/>
</dbReference>
<evidence type="ECO:0000313" key="6">
    <source>
        <dbReference type="EMBL" id="ASM74990.1"/>
    </source>
</evidence>
<keyword evidence="3" id="KW-0804">Transcription</keyword>
<reference evidence="6 7" key="1">
    <citation type="submission" date="2017-07" db="EMBL/GenBank/DDBJ databases">
        <title>Genome Sequence of Sulfitobacter pseudonitzschiae Strain SMR1 Isolated from a culture of the Diatom Skeletonema marinoi.</title>
        <authorList>
            <person name="Topel M."/>
            <person name="Pinder M.I.M."/>
            <person name="Johansson O.N."/>
            <person name="Kourtchenko O."/>
            <person name="Godhe A."/>
            <person name="Clarke A.K."/>
        </authorList>
    </citation>
    <scope>NUCLEOTIDE SEQUENCE [LARGE SCALE GENOMIC DNA]</scope>
    <source>
        <strain evidence="6 7">SMR1</strain>
        <plasmid evidence="6 7">pSMR1-3</plasmid>
    </source>
</reference>
<dbReference type="InterPro" id="IPR009057">
    <property type="entry name" value="Homeodomain-like_sf"/>
</dbReference>
<accession>A0A221K7Y4</accession>
<evidence type="ECO:0000256" key="1">
    <source>
        <dbReference type="ARBA" id="ARBA00023015"/>
    </source>
</evidence>
<evidence type="ECO:0000313" key="7">
    <source>
        <dbReference type="Proteomes" id="UP000199754"/>
    </source>
</evidence>
<dbReference type="GO" id="GO:0003700">
    <property type="term" value="F:DNA-binding transcription factor activity"/>
    <property type="evidence" value="ECO:0007669"/>
    <property type="project" value="TreeGrafter"/>
</dbReference>
<feature type="domain" description="HTH tetR-type" evidence="5">
    <location>
        <begin position="16"/>
        <end position="76"/>
    </location>
</feature>
<evidence type="ECO:0000256" key="3">
    <source>
        <dbReference type="ARBA" id="ARBA00023163"/>
    </source>
</evidence>
<dbReference type="Gene3D" id="1.10.357.10">
    <property type="entry name" value="Tetracycline Repressor, domain 2"/>
    <property type="match status" value="2"/>
</dbReference>
<dbReference type="InterPro" id="IPR001647">
    <property type="entry name" value="HTH_TetR"/>
</dbReference>
<keyword evidence="6" id="KW-0614">Plasmid</keyword>
<protein>
    <submittedName>
        <fullName evidence="6">Transcriptional regulator BetI</fullName>
    </submittedName>
</protein>
<organism evidence="6 7">
    <name type="scientific">Pseudosulfitobacter pseudonitzschiae</name>
    <dbReference type="NCBI Taxonomy" id="1402135"/>
    <lineage>
        <taxon>Bacteria</taxon>
        <taxon>Pseudomonadati</taxon>
        <taxon>Pseudomonadota</taxon>
        <taxon>Alphaproteobacteria</taxon>
        <taxon>Rhodobacterales</taxon>
        <taxon>Roseobacteraceae</taxon>
        <taxon>Pseudosulfitobacter</taxon>
    </lineage>
</organism>
<feature type="DNA-binding region" description="H-T-H motif" evidence="4">
    <location>
        <begin position="246"/>
        <end position="265"/>
    </location>
</feature>
<dbReference type="RefSeq" id="WP_089423014.1">
    <property type="nucleotide sequence ID" value="NZ_CP022418.1"/>
</dbReference>
<evidence type="ECO:0000256" key="4">
    <source>
        <dbReference type="PROSITE-ProRule" id="PRU00335"/>
    </source>
</evidence>
<sequence length="411" mass="45887">MTDLAPPTSDVSARFQKKRDMILDAASDLINSRGLKGLTFVNVAEAVGLNTTSITYYFKRKDLLAAATLDRAIRRLDALAIEAAKAPDPRARVEMLFALYFELITRIRRQEAHPNTLLSELRAMKDPARGTLIALYQTMLGRVADYFGPADDPEVRARHLARAQVLLDIIHWARIWTPQYAVSDFPRVQAQLMALFEHGLAPAGVAWAPDILHPDTPPDDSGEVGREAYLRAATQLLNERGYRGSSVEAIAARLNLSKGSFYHHLEGKDDLVLECFTRSYERVSRTQELAIEADGSWWDRIASCIATLLEIQFDARFPLLRTIAMQALPPELRPDALRMSDHMAKRFSGMMFDGMTEGSVRHVDPFIASQCLLAALNAAIDFHQWAAARPSREVAIAVYAAPFVHGMFSHD</sequence>
<dbReference type="PANTHER" id="PTHR30055">
    <property type="entry name" value="HTH-TYPE TRANSCRIPTIONAL REGULATOR RUTR"/>
    <property type="match status" value="1"/>
</dbReference>
<dbReference type="Pfam" id="PF00440">
    <property type="entry name" value="TetR_N"/>
    <property type="match status" value="2"/>
</dbReference>
<proteinExistence type="predicted"/>
<gene>
    <name evidence="6" type="ORF">SULPSESMR1_04264</name>
</gene>
<dbReference type="PROSITE" id="PS50977">
    <property type="entry name" value="HTH_TETR_2"/>
    <property type="match status" value="2"/>
</dbReference>
<keyword evidence="7" id="KW-1185">Reference proteome</keyword>
<geneLocation type="plasmid" evidence="6 7">
    <name>pSMR1-3</name>
</geneLocation>
<keyword evidence="1" id="KW-0805">Transcription regulation</keyword>
<dbReference type="PRINTS" id="PR00455">
    <property type="entry name" value="HTHTETR"/>
</dbReference>
<dbReference type="EMBL" id="CP022418">
    <property type="protein sequence ID" value="ASM74990.1"/>
    <property type="molecule type" value="Genomic_DNA"/>
</dbReference>
<dbReference type="KEGG" id="spse:SULPSESMR1_04264"/>
<dbReference type="PANTHER" id="PTHR30055:SF234">
    <property type="entry name" value="HTH-TYPE TRANSCRIPTIONAL REGULATOR BETI"/>
    <property type="match status" value="1"/>
</dbReference>
<dbReference type="InterPro" id="IPR036271">
    <property type="entry name" value="Tet_transcr_reg_TetR-rel_C_sf"/>
</dbReference>
<dbReference type="SUPFAM" id="SSF46689">
    <property type="entry name" value="Homeodomain-like"/>
    <property type="match status" value="2"/>
</dbReference>
<keyword evidence="2 4" id="KW-0238">DNA-binding</keyword>
<evidence type="ECO:0000259" key="5">
    <source>
        <dbReference type="PROSITE" id="PS50977"/>
    </source>
</evidence>
<dbReference type="Proteomes" id="UP000199754">
    <property type="component" value="Plasmid pSMR1-3"/>
</dbReference>
<dbReference type="Gene3D" id="1.10.10.60">
    <property type="entry name" value="Homeodomain-like"/>
    <property type="match status" value="1"/>
</dbReference>
<dbReference type="OrthoDB" id="9811084at2"/>